<keyword evidence="5" id="KW-0344">Guanine-nucleotide releasing factor</keyword>
<dbReference type="EMBL" id="SCEB01000070">
    <property type="protein sequence ID" value="RXN01208.1"/>
    <property type="molecule type" value="Genomic_DNA"/>
</dbReference>
<organism evidence="17 18">
    <name type="scientific">Acipenser ruthenus</name>
    <name type="common">Sterlet sturgeon</name>
    <dbReference type="NCBI Taxonomy" id="7906"/>
    <lineage>
        <taxon>Eukaryota</taxon>
        <taxon>Metazoa</taxon>
        <taxon>Chordata</taxon>
        <taxon>Craniata</taxon>
        <taxon>Vertebrata</taxon>
        <taxon>Euteleostomi</taxon>
        <taxon>Actinopterygii</taxon>
        <taxon>Chondrostei</taxon>
        <taxon>Acipenseriformes</taxon>
        <taxon>Acipenseridae</taxon>
        <taxon>Acipenser</taxon>
    </lineage>
</organism>
<dbReference type="SMART" id="SM00516">
    <property type="entry name" value="SEC14"/>
    <property type="match status" value="1"/>
</dbReference>
<feature type="domain" description="CRAL-TRIO" evidence="15">
    <location>
        <begin position="61"/>
        <end position="191"/>
    </location>
</feature>
<dbReference type="GO" id="GO:0005085">
    <property type="term" value="F:guanyl-nucleotide exchange factor activity"/>
    <property type="evidence" value="ECO:0007669"/>
    <property type="project" value="UniProtKB-KW"/>
</dbReference>
<proteinExistence type="inferred from homology"/>
<evidence type="ECO:0000256" key="1">
    <source>
        <dbReference type="ARBA" id="ARBA00004496"/>
    </source>
</evidence>
<dbReference type="Proteomes" id="UP000289886">
    <property type="component" value="Unassembled WGS sequence"/>
</dbReference>
<reference evidence="17 18" key="1">
    <citation type="submission" date="2019-01" db="EMBL/GenBank/DDBJ databases">
        <title>Draft Genome and Complete Hox-Cluster Characterization of the Sterlet Sturgeon (Acipenser ruthenus).</title>
        <authorList>
            <person name="Wei Q."/>
        </authorList>
    </citation>
    <scope>NUCLEOTIDE SEQUENCE [LARGE SCALE GENOMIC DNA]</scope>
    <source>
        <strain evidence="17">WHYD16114868_AA</strain>
        <tissue evidence="17">Blood</tissue>
    </source>
</reference>
<dbReference type="AlphaFoldDB" id="A0A662YX91"/>
<dbReference type="FunFam" id="2.40.10.10:FF:000002">
    <property type="entry name" value="Transmembrane protease serine"/>
    <property type="match status" value="1"/>
</dbReference>
<sequence>MEPVPMEDITLLNMNVMALSLKQDEIMQQETSPLCAVDIEEVIKKQFAYLSGGRGKDGCPIITFPEYPTFGEIQEKEIHDVLTYLTSIPSLQAAGVGFILIIDRRQDKWTSVKGTLLRIAGSFPGNLQLILVLRPTGLFQRALSDLIFRFNKDEFKMKVPIIMLSSVTELHSYIDRTQLTQELGGTLEYCHDEWLSHRTAIEGFALMVKKTAQMLQSFGTELAETELPNDVQATTSLLEVHTEKKEKMKEDLRRALTQGHGLLESINEPIRKDPDYTLNQDELENLATVERLLGQLNETETAFDEFWDKHQSKLEQCLQLRHFEQNFREIKVPLDLATERLAAFTDPGNCTTQVEHILRDLSSHEEKTCEVLDQAKDLASEGDQLIQNNHYAVDSILPKCNELRRVTEDLASEMQLRKAFLHRCLELHQSLEKAAQWCDEGIYLLASQPVDKCQSQDGAQSALQEIERFLEAAADNKLHDLDTITSDYETILNQEFSEHVLKVLQKQEGMQEMFEKRRVSLKKLAAKQTRPVQPVAPRPEAFSKSPHSSPGLRRGSVNTFSPDKDALCRLNYRKGECNVSRTESMSEEEENLSVLRRHVMNELIETERAYVEELLCVLEGYAAEMDNPVMMHLIPAALQNKKEILFGNMTEIYQFHNRIFLRELENYIHYPELVGRCFLERELLKYSKNCDGSEDLQEALTAILGILKAVNDSMHLIAITGYDGNLNDLGKLLMQGSFNVWTEHKKGHSKVKDLARFKPMQRHLFLHQKALLFCKKREENGEGYEKAPSYSFKHYLNMSAVGITENAKGDYKKFEIWCNAREEVYIVQAPTPEIKTAWVNEIRKVLTGQLNAYRVWGKASQSLDASEENDGYSSAEDPLNSSDAEEEAAGKKLSPGKYTVVAEYDKGNTDDLTVKSGEMVQLIREGEDGQWYVKNLNTSKEGWVSATNLLTMIGDSKSSLSLCSSGWGRTLTLLYSPTLQEVNVTVIDRETCNSKDYYNHDPTITEDLLCACNKTGGGDTCHGDSGGPLVCKGIFRGIVSGGEGCGLAKKPGIYVNLNKKYVTWIKEKIRRHNHREESGNQV</sequence>
<keyword evidence="18" id="KW-1185">Reference proteome</keyword>
<evidence type="ECO:0000313" key="18">
    <source>
        <dbReference type="Proteomes" id="UP000289886"/>
    </source>
</evidence>
<evidence type="ECO:0000259" key="16">
    <source>
        <dbReference type="PROSITE" id="PS50240"/>
    </source>
</evidence>
<dbReference type="SMART" id="SM00326">
    <property type="entry name" value="SH3"/>
    <property type="match status" value="1"/>
</dbReference>
<dbReference type="Pfam" id="PF23289">
    <property type="entry name" value="Spectrin_5"/>
    <property type="match status" value="1"/>
</dbReference>
<dbReference type="InterPro" id="IPR018159">
    <property type="entry name" value="Spectrin/alpha-actinin"/>
</dbReference>
<keyword evidence="2 9" id="KW-0728">SH3 domain</keyword>
<dbReference type="SUPFAM" id="SSF46966">
    <property type="entry name" value="Spectrin repeat"/>
    <property type="match status" value="2"/>
</dbReference>
<dbReference type="Gene3D" id="1.20.900.10">
    <property type="entry name" value="Dbl homology (DH) domain"/>
    <property type="match status" value="1"/>
</dbReference>
<dbReference type="Pfam" id="PF00018">
    <property type="entry name" value="SH3_1"/>
    <property type="match status" value="1"/>
</dbReference>
<dbReference type="PROSITE" id="PS50010">
    <property type="entry name" value="DH_2"/>
    <property type="match status" value="1"/>
</dbReference>
<evidence type="ECO:0000259" key="12">
    <source>
        <dbReference type="PROSITE" id="PS50002"/>
    </source>
</evidence>
<dbReference type="PANTHER" id="PTHR22826">
    <property type="entry name" value="RHO GUANINE EXCHANGE FACTOR-RELATED"/>
    <property type="match status" value="1"/>
</dbReference>
<dbReference type="Pfam" id="PF00621">
    <property type="entry name" value="RhoGEF"/>
    <property type="match status" value="1"/>
</dbReference>
<dbReference type="InterPro" id="IPR033116">
    <property type="entry name" value="TRYPSIN_SER"/>
</dbReference>
<evidence type="ECO:0000256" key="5">
    <source>
        <dbReference type="ARBA" id="ARBA00022658"/>
    </source>
</evidence>
<dbReference type="InterPro" id="IPR001849">
    <property type="entry name" value="PH_domain"/>
</dbReference>
<dbReference type="SUPFAM" id="SSF50494">
    <property type="entry name" value="Trypsin-like serine proteases"/>
    <property type="match status" value="1"/>
</dbReference>
<dbReference type="Pfam" id="PF22697">
    <property type="entry name" value="SOS1_NGEF_PH"/>
    <property type="match status" value="1"/>
</dbReference>
<dbReference type="GO" id="GO:0006508">
    <property type="term" value="P:proteolysis"/>
    <property type="evidence" value="ECO:0007669"/>
    <property type="project" value="InterPro"/>
</dbReference>
<comment type="caution">
    <text evidence="17">The sequence shown here is derived from an EMBL/GenBank/DDBJ whole genome shotgun (WGS) entry which is preliminary data.</text>
</comment>
<comment type="similarity">
    <text evidence="7">Belongs to the peptidase S1 family. CLIP subfamily.</text>
</comment>
<feature type="region of interest" description="Disordered" evidence="11">
    <location>
        <begin position="865"/>
        <end position="892"/>
    </location>
</feature>
<evidence type="ECO:0000256" key="7">
    <source>
        <dbReference type="ARBA" id="ARBA00024195"/>
    </source>
</evidence>
<evidence type="ECO:0000256" key="6">
    <source>
        <dbReference type="ARBA" id="ARBA00023157"/>
    </source>
</evidence>
<dbReference type="PROSITE" id="PS50003">
    <property type="entry name" value="PH_DOMAIN"/>
    <property type="match status" value="1"/>
</dbReference>
<comment type="similarity">
    <text evidence="8">Belongs to the MCF2 family.</text>
</comment>
<dbReference type="CDD" id="cd01227">
    <property type="entry name" value="PH_Dbs"/>
    <property type="match status" value="1"/>
</dbReference>
<dbReference type="InterPro" id="IPR036865">
    <property type="entry name" value="CRAL-TRIO_dom_sf"/>
</dbReference>
<feature type="domain" description="DH" evidence="14">
    <location>
        <begin position="595"/>
        <end position="680"/>
    </location>
</feature>
<dbReference type="Gene3D" id="2.30.29.30">
    <property type="entry name" value="Pleckstrin-homology domain (PH domain)/Phosphotyrosine-binding domain (PTB)"/>
    <property type="match status" value="1"/>
</dbReference>
<dbReference type="InterPro" id="IPR009003">
    <property type="entry name" value="Peptidase_S1_PA"/>
</dbReference>
<keyword evidence="4" id="KW-0597">Phosphoprotein</keyword>
<keyword evidence="6" id="KW-1015">Disulfide bond</keyword>
<evidence type="ECO:0000256" key="10">
    <source>
        <dbReference type="SAM" id="Coils"/>
    </source>
</evidence>
<dbReference type="InterPro" id="IPR001452">
    <property type="entry name" value="SH3_domain"/>
</dbReference>
<name>A0A662YX91_ACIRT</name>
<dbReference type="CDD" id="cd11857">
    <property type="entry name" value="SH3_DBS"/>
    <property type="match status" value="1"/>
</dbReference>
<keyword evidence="3" id="KW-0963">Cytoplasm</keyword>
<feature type="coiled-coil region" evidence="10">
    <location>
        <begin position="238"/>
        <end position="299"/>
    </location>
</feature>
<dbReference type="Gene3D" id="3.40.525.10">
    <property type="entry name" value="CRAL-TRIO lipid binding domain"/>
    <property type="match status" value="1"/>
</dbReference>
<dbReference type="PANTHER" id="PTHR22826:SF115">
    <property type="entry name" value="GUANINE NUCLEOTIDE EXCHANGE FACTOR DBS"/>
    <property type="match status" value="1"/>
</dbReference>
<keyword evidence="10" id="KW-0175">Coiled coil</keyword>
<comment type="subcellular location">
    <subcellularLocation>
        <location evidence="1">Cytoplasm</location>
    </subcellularLocation>
</comment>
<dbReference type="PROSITE" id="PS50191">
    <property type="entry name" value="CRAL_TRIO"/>
    <property type="match status" value="1"/>
</dbReference>
<feature type="region of interest" description="Disordered" evidence="11">
    <location>
        <begin position="528"/>
        <end position="560"/>
    </location>
</feature>
<evidence type="ECO:0000259" key="14">
    <source>
        <dbReference type="PROSITE" id="PS50010"/>
    </source>
</evidence>
<dbReference type="InterPro" id="IPR000219">
    <property type="entry name" value="DH_dom"/>
</dbReference>
<dbReference type="SUPFAM" id="SSF52087">
    <property type="entry name" value="CRAL/TRIO domain"/>
    <property type="match status" value="1"/>
</dbReference>
<dbReference type="InterPro" id="IPR056466">
    <property type="entry name" value="Spectrin_DBS"/>
</dbReference>
<dbReference type="CDD" id="cd00170">
    <property type="entry name" value="SEC14"/>
    <property type="match status" value="1"/>
</dbReference>
<dbReference type="SUPFAM" id="SSF50729">
    <property type="entry name" value="PH domain-like"/>
    <property type="match status" value="1"/>
</dbReference>
<dbReference type="FunFam" id="2.30.29.30:FF:000078">
    <property type="entry name" value="Guanine nucleotide exchange factor DBS"/>
    <property type="match status" value="1"/>
</dbReference>
<dbReference type="Gene3D" id="2.40.10.10">
    <property type="entry name" value="Trypsin-like serine proteases"/>
    <property type="match status" value="1"/>
</dbReference>
<dbReference type="InterPro" id="IPR051336">
    <property type="entry name" value="RhoGEF_Guanine_NuclExch_SF"/>
</dbReference>
<dbReference type="PROSITE" id="PS00135">
    <property type="entry name" value="TRYPSIN_SER"/>
    <property type="match status" value="1"/>
</dbReference>
<dbReference type="Gene3D" id="1.20.58.60">
    <property type="match status" value="1"/>
</dbReference>
<gene>
    <name evidence="17" type="ORF">EOD39_7546</name>
</gene>
<accession>A0A662YX91</accession>
<dbReference type="InterPro" id="IPR035899">
    <property type="entry name" value="DBL_dom_sf"/>
</dbReference>
<dbReference type="SMART" id="SM00233">
    <property type="entry name" value="PH"/>
    <property type="match status" value="1"/>
</dbReference>
<dbReference type="PROSITE" id="PS50002">
    <property type="entry name" value="SH3"/>
    <property type="match status" value="1"/>
</dbReference>
<dbReference type="SUPFAM" id="SSF48065">
    <property type="entry name" value="DBL homology domain (DH-domain)"/>
    <property type="match status" value="1"/>
</dbReference>
<dbReference type="Pfam" id="PF00089">
    <property type="entry name" value="Trypsin"/>
    <property type="match status" value="1"/>
</dbReference>
<dbReference type="Gene3D" id="2.30.30.40">
    <property type="entry name" value="SH3 Domains"/>
    <property type="match status" value="1"/>
</dbReference>
<dbReference type="PROSITE" id="PS50240">
    <property type="entry name" value="TRYPSIN_DOM"/>
    <property type="match status" value="1"/>
</dbReference>
<dbReference type="GO" id="GO:0005737">
    <property type="term" value="C:cytoplasm"/>
    <property type="evidence" value="ECO:0007669"/>
    <property type="project" value="UniProtKB-SubCell"/>
</dbReference>
<feature type="domain" description="PH" evidence="13">
    <location>
        <begin position="731"/>
        <end position="847"/>
    </location>
</feature>
<evidence type="ECO:0000256" key="2">
    <source>
        <dbReference type="ARBA" id="ARBA00022443"/>
    </source>
</evidence>
<evidence type="ECO:0000256" key="8">
    <source>
        <dbReference type="ARBA" id="ARBA00049987"/>
    </source>
</evidence>
<feature type="domain" description="Peptidase S1" evidence="16">
    <location>
        <begin position="920"/>
        <end position="1070"/>
    </location>
</feature>
<evidence type="ECO:0000256" key="11">
    <source>
        <dbReference type="SAM" id="MobiDB-lite"/>
    </source>
</evidence>
<evidence type="ECO:0000256" key="9">
    <source>
        <dbReference type="PROSITE-ProRule" id="PRU00192"/>
    </source>
</evidence>
<dbReference type="InterPro" id="IPR001251">
    <property type="entry name" value="CRAL-TRIO_dom"/>
</dbReference>
<evidence type="ECO:0000313" key="17">
    <source>
        <dbReference type="EMBL" id="RXN01208.1"/>
    </source>
</evidence>
<dbReference type="CDD" id="cd00176">
    <property type="entry name" value="SPEC"/>
    <property type="match status" value="1"/>
</dbReference>
<dbReference type="InterPro" id="IPR011993">
    <property type="entry name" value="PH-like_dom_sf"/>
</dbReference>
<dbReference type="Pfam" id="PF13716">
    <property type="entry name" value="CRAL_TRIO_2"/>
    <property type="match status" value="1"/>
</dbReference>
<dbReference type="GO" id="GO:0004252">
    <property type="term" value="F:serine-type endopeptidase activity"/>
    <property type="evidence" value="ECO:0007669"/>
    <property type="project" value="InterPro"/>
</dbReference>
<dbReference type="SUPFAM" id="SSF50044">
    <property type="entry name" value="SH3-domain"/>
    <property type="match status" value="1"/>
</dbReference>
<dbReference type="InterPro" id="IPR036028">
    <property type="entry name" value="SH3-like_dom_sf"/>
</dbReference>
<evidence type="ECO:0000259" key="13">
    <source>
        <dbReference type="PROSITE" id="PS50003"/>
    </source>
</evidence>
<dbReference type="SMART" id="SM00325">
    <property type="entry name" value="RhoGEF"/>
    <property type="match status" value="1"/>
</dbReference>
<dbReference type="InterPro" id="IPR035532">
    <property type="entry name" value="DBS_SH3"/>
</dbReference>
<dbReference type="InterPro" id="IPR001254">
    <property type="entry name" value="Trypsin_dom"/>
</dbReference>
<dbReference type="CDD" id="cd00190">
    <property type="entry name" value="Tryp_SPc"/>
    <property type="match status" value="1"/>
</dbReference>
<evidence type="ECO:0000256" key="3">
    <source>
        <dbReference type="ARBA" id="ARBA00022490"/>
    </source>
</evidence>
<dbReference type="InterPro" id="IPR055251">
    <property type="entry name" value="SOS1_NGEF_PH"/>
</dbReference>
<protein>
    <submittedName>
        <fullName evidence="17">Guanine nucleotide exchange factor DBS</fullName>
    </submittedName>
</protein>
<evidence type="ECO:0000256" key="4">
    <source>
        <dbReference type="ARBA" id="ARBA00022553"/>
    </source>
</evidence>
<evidence type="ECO:0000259" key="15">
    <source>
        <dbReference type="PROSITE" id="PS50191"/>
    </source>
</evidence>
<dbReference type="InterPro" id="IPR035534">
    <property type="entry name" value="DBS_PH"/>
</dbReference>
<dbReference type="GO" id="GO:0035025">
    <property type="term" value="P:positive regulation of Rho protein signal transduction"/>
    <property type="evidence" value="ECO:0007669"/>
    <property type="project" value="TreeGrafter"/>
</dbReference>
<dbReference type="InterPro" id="IPR043504">
    <property type="entry name" value="Peptidase_S1_PA_chymotrypsin"/>
</dbReference>
<dbReference type="SMART" id="SM00020">
    <property type="entry name" value="Tryp_SPc"/>
    <property type="match status" value="1"/>
</dbReference>
<feature type="domain" description="SH3" evidence="12">
    <location>
        <begin position="893"/>
        <end position="954"/>
    </location>
</feature>